<dbReference type="OrthoDB" id="65473at2759"/>
<feature type="compositionally biased region" description="Low complexity" evidence="1">
    <location>
        <begin position="513"/>
        <end position="572"/>
    </location>
</feature>
<dbReference type="AlphaFoldDB" id="A0A0A7CLG0"/>
<feature type="region of interest" description="Disordered" evidence="1">
    <location>
        <begin position="421"/>
        <end position="572"/>
    </location>
</feature>
<feature type="compositionally biased region" description="Pro residues" evidence="1">
    <location>
        <begin position="428"/>
        <end position="512"/>
    </location>
</feature>
<feature type="signal peptide" evidence="2">
    <location>
        <begin position="1"/>
        <end position="17"/>
    </location>
</feature>
<accession>A0A0A7CLG0</accession>
<evidence type="ECO:0000256" key="2">
    <source>
        <dbReference type="SAM" id="SignalP"/>
    </source>
</evidence>
<dbReference type="EMBL" id="JNBS01001742">
    <property type="protein sequence ID" value="OQS00189.1"/>
    <property type="molecule type" value="Genomic_DNA"/>
</dbReference>
<dbReference type="PANTHER" id="PTHR40855:SF1">
    <property type="entry name" value="CLAVAMINATE SYNTHASE-LIKE PROTEIN"/>
    <property type="match status" value="1"/>
</dbReference>
<dbReference type="PANTHER" id="PTHR40855">
    <property type="entry name" value="DIOX_N DOMAIN-CONTAINING PROTEIN"/>
    <property type="match status" value="1"/>
</dbReference>
<protein>
    <submittedName>
        <fullName evidence="3">Secreted protein</fullName>
    </submittedName>
</protein>
<keyword evidence="2" id="KW-0732">Signal</keyword>
<evidence type="ECO:0000313" key="5">
    <source>
        <dbReference type="Proteomes" id="UP000243217"/>
    </source>
</evidence>
<proteinExistence type="predicted"/>
<gene>
    <name evidence="4" type="ORF">THRCLA_06165</name>
</gene>
<dbReference type="EMBL" id="KM038126">
    <property type="protein sequence ID" value="AIG55587.1"/>
    <property type="molecule type" value="Genomic_DNA"/>
</dbReference>
<keyword evidence="5" id="KW-1185">Reference proteome</keyword>
<evidence type="ECO:0000256" key="1">
    <source>
        <dbReference type="SAM" id="MobiDB-lite"/>
    </source>
</evidence>
<sequence length="640" mass="67365">MLHKGLFLSLLLASGMADSTYDYPSFEIPAFDLDNLYDADTTALLTALKTNGIINIKNIQDFDHVRSSYMEAAANCIANTPDFPEKLLKTLRDNTIKETLSTSVQQGVAATVAKQCPDYAAFYAKYSALLDLETLKLANILDAYSNNSQLTDVAKNGMHLDHFHAYSNPDAPTFLQSTTTNSTVGTDDLSLEMHEDSGILLETSEPLFFDRQANRGVVAVENPDKRTGLIIELHGDNNRRVRPQLKRDELTIMIGQGFRDWGYFGLSLPAVNHGMIMPRNAASSVARGFSGRMLLLHGHAKMANTGLTFHEYGRSITRHLMQEDDSVVSLACPVGRVLTAMDGACTLGLWTPTDKCGKTAAQCMFDCNNQHTMDKCQTDGCCTYQGNQNNGIDCWMVCVAPLSPDVCAVQQCSGQAISCKTPATKSPSPNPAPQPDPTPAPGPSPNPSPQPNPSPSPGPAPQPNPTPAPQPNPSPAPGPFPSPSPQPNPSPTAGPQPNPSSGPNPSPSPQPNPNTTTGPSTSPRSTPAPGPSTTSTPTPNQTTSPGTPTTTPPTSTASTTAPTTTNGASTSPVTIELNATTAPIGYSTVSVEPIIATDEPATTAPVATKKTNAPATAAPSAASTYILNSVTILAAIALLI</sequence>
<reference evidence="3 5" key="1">
    <citation type="journal article" date="2014" name="Genome Biol. Evol.">
        <title>The secreted proteins of Achlya hypogyna and Thraustotheca clavata identify the ancestral oomycete secretome and reveal gene acquisitions by horizontal gene transfer.</title>
        <authorList>
            <person name="Misner I."/>
            <person name="Blouin N."/>
            <person name="Leonard G."/>
            <person name="Richards T.A."/>
            <person name="Lane C.E."/>
        </authorList>
    </citation>
    <scope>NUCLEOTIDE SEQUENCE</scope>
    <source>
        <strain evidence="3 5">ATCC 34112</strain>
    </source>
</reference>
<evidence type="ECO:0000313" key="4">
    <source>
        <dbReference type="EMBL" id="OQS00189.1"/>
    </source>
</evidence>
<name>A0A0A7CLG0_9STRA</name>
<dbReference type="STRING" id="74557.A0A0A7CLG0"/>
<organism evidence="3">
    <name type="scientific">Thraustotheca clavata</name>
    <dbReference type="NCBI Taxonomy" id="74557"/>
    <lineage>
        <taxon>Eukaryota</taxon>
        <taxon>Sar</taxon>
        <taxon>Stramenopiles</taxon>
        <taxon>Oomycota</taxon>
        <taxon>Saprolegniomycetes</taxon>
        <taxon>Saprolegniales</taxon>
        <taxon>Achlyaceae</taxon>
        <taxon>Thraustotheca</taxon>
    </lineage>
</organism>
<dbReference type="Proteomes" id="UP000243217">
    <property type="component" value="Unassembled WGS sequence"/>
</dbReference>
<evidence type="ECO:0000313" key="3">
    <source>
        <dbReference type="EMBL" id="AIG55587.1"/>
    </source>
</evidence>
<feature type="chain" id="PRO_5002025756" evidence="2">
    <location>
        <begin position="18"/>
        <end position="640"/>
    </location>
</feature>